<feature type="transmembrane region" description="Helical" evidence="1">
    <location>
        <begin position="50"/>
        <end position="69"/>
    </location>
</feature>
<proteinExistence type="predicted"/>
<evidence type="ECO:0000313" key="3">
    <source>
        <dbReference type="Proteomes" id="UP000784294"/>
    </source>
</evidence>
<evidence type="ECO:0000256" key="1">
    <source>
        <dbReference type="SAM" id="Phobius"/>
    </source>
</evidence>
<dbReference type="OrthoDB" id="6286969at2759"/>
<gene>
    <name evidence="2" type="ORF">PXEA_LOCUS13706</name>
</gene>
<feature type="transmembrane region" description="Helical" evidence="1">
    <location>
        <begin position="81"/>
        <end position="101"/>
    </location>
</feature>
<organism evidence="2 3">
    <name type="scientific">Protopolystoma xenopodis</name>
    <dbReference type="NCBI Taxonomy" id="117903"/>
    <lineage>
        <taxon>Eukaryota</taxon>
        <taxon>Metazoa</taxon>
        <taxon>Spiralia</taxon>
        <taxon>Lophotrochozoa</taxon>
        <taxon>Platyhelminthes</taxon>
        <taxon>Monogenea</taxon>
        <taxon>Polyopisthocotylea</taxon>
        <taxon>Polystomatidea</taxon>
        <taxon>Polystomatidae</taxon>
        <taxon>Protopolystoma</taxon>
    </lineage>
</organism>
<feature type="transmembrane region" description="Helical" evidence="1">
    <location>
        <begin position="19"/>
        <end position="38"/>
    </location>
</feature>
<reference evidence="2" key="1">
    <citation type="submission" date="2018-11" db="EMBL/GenBank/DDBJ databases">
        <authorList>
            <consortium name="Pathogen Informatics"/>
        </authorList>
    </citation>
    <scope>NUCLEOTIDE SEQUENCE</scope>
</reference>
<keyword evidence="1" id="KW-0472">Membrane</keyword>
<evidence type="ECO:0000313" key="2">
    <source>
        <dbReference type="EMBL" id="VEL20266.1"/>
    </source>
</evidence>
<name>A0A448WU11_9PLAT</name>
<dbReference type="Proteomes" id="UP000784294">
    <property type="component" value="Unassembled WGS sequence"/>
</dbReference>
<accession>A0A448WU11</accession>
<keyword evidence="3" id="KW-1185">Reference proteome</keyword>
<comment type="caution">
    <text evidence="2">The sequence shown here is derived from an EMBL/GenBank/DDBJ whole genome shotgun (WGS) entry which is preliminary data.</text>
</comment>
<protein>
    <submittedName>
        <fullName evidence="2">Uncharacterized protein</fullName>
    </submittedName>
</protein>
<dbReference type="AlphaFoldDB" id="A0A448WU11"/>
<keyword evidence="1" id="KW-1133">Transmembrane helix</keyword>
<feature type="transmembrane region" description="Helical" evidence="1">
    <location>
        <begin position="147"/>
        <end position="170"/>
    </location>
</feature>
<sequence>MFPSAAKTFYYADLMANYLLFYCGSLAISLSIGGFMLQPPLAAKRLSYPYYHFTGIWLGSFVILLSALVPMGRHGVSYLRFIFIIGLFVNVILSAAIGMLLDELIVWFEMPIVTLMGSDNEFSAEDISVAQSFGRFFNMQQLRAKSMFTLAMIITCLIYYRLVAFGVVIYDDISMMTQQVIKPEEEKAYQDLLDQYNQSVEEGLFAGMSPTFDEIKSSGVHTLAHADKRTQTCCRTIGEDSSFEERHKIVQIQAGTVELMNRKLKDLFLLRWYGRRAALLTTGLVRRLLHVIPTGKVCIQES</sequence>
<keyword evidence="1" id="KW-0812">Transmembrane</keyword>
<dbReference type="EMBL" id="CAAALY010045601">
    <property type="protein sequence ID" value="VEL20266.1"/>
    <property type="molecule type" value="Genomic_DNA"/>
</dbReference>